<evidence type="ECO:0000313" key="2">
    <source>
        <dbReference type="Proteomes" id="UP000609530"/>
    </source>
</evidence>
<evidence type="ECO:0000313" key="1">
    <source>
        <dbReference type="EMBL" id="MBV4491010.1"/>
    </source>
</evidence>
<dbReference type="RefSeq" id="WP_186677425.1">
    <property type="nucleotide sequence ID" value="NZ_JABWRZ020000001.1"/>
</dbReference>
<organism evidence="1 2">
    <name type="scientific">Pseudomonas oryzicola</name>
    <dbReference type="NCBI Taxonomy" id="485876"/>
    <lineage>
        <taxon>Bacteria</taxon>
        <taxon>Pseudomonadati</taxon>
        <taxon>Pseudomonadota</taxon>
        <taxon>Gammaproteobacteria</taxon>
        <taxon>Pseudomonadales</taxon>
        <taxon>Pseudomonadaceae</taxon>
        <taxon>Pseudomonas</taxon>
    </lineage>
</organism>
<accession>A0ABS6QA06</accession>
<dbReference type="Proteomes" id="UP000609530">
    <property type="component" value="Unassembled WGS sequence"/>
</dbReference>
<keyword evidence="2" id="KW-1185">Reference proteome</keyword>
<dbReference type="EMBL" id="JABWRZ020000001">
    <property type="protein sequence ID" value="MBV4491010.1"/>
    <property type="molecule type" value="Genomic_DNA"/>
</dbReference>
<name>A0ABS6QA06_9PSED</name>
<protein>
    <submittedName>
        <fullName evidence="1">Uncharacterized protein</fullName>
    </submittedName>
</protein>
<gene>
    <name evidence="1" type="ORF">HU760_010450</name>
</gene>
<comment type="caution">
    <text evidence="1">The sequence shown here is derived from an EMBL/GenBank/DDBJ whole genome shotgun (WGS) entry which is preliminary data.</text>
</comment>
<sequence length="368" mass="41510">MMSPSLESAIQAAAGRISHFIEVHRGNPGVSFSDHVKQRRREKVAHASSFKLIYLDTLAWKCLADFRQGKPTLTEAMKEFGANIEQVVQTGRFAFPIGLPTYYELASMTDPLTQGTLRILVDELSRGLCIPPHHDRVGLELESLRTEHISQAQRLEAFICSPIEMMGVPMLSLPAFVKAYVDQTTFNKAFFDALFELPFSIQLEIASDAPRKWDNTRGIAALNEGKAQYQFEVPNLNTGIFLELKGGIEAWFINEDKPLNHEQIASDAQQAMRLWKQDPASHALPTLRILSSLYGLMRFDPNRRYKNGDPNDYLVAATALPIAKALFTDRKFATLLSDKRIGLGKFSNCDIVSGFEEMSRYLKEQMKY</sequence>
<reference evidence="1 2" key="1">
    <citation type="journal article" date="2020" name="Microorganisms">
        <title>Reliable Identification of Environmental Pseudomonas Isolates Using the rpoD Gene.</title>
        <authorList>
            <consortium name="The Broad Institute Genome Sequencing Platform"/>
            <person name="Girard L."/>
            <person name="Lood C."/>
            <person name="Rokni-Zadeh H."/>
            <person name="van Noort V."/>
            <person name="Lavigne R."/>
            <person name="De Mot R."/>
        </authorList>
    </citation>
    <scope>NUCLEOTIDE SEQUENCE [LARGE SCALE GENOMIC DNA]</scope>
    <source>
        <strain evidence="1 2">RD9SR1</strain>
    </source>
</reference>
<proteinExistence type="predicted"/>